<evidence type="ECO:0000256" key="3">
    <source>
        <dbReference type="ARBA" id="ARBA00022723"/>
    </source>
</evidence>
<evidence type="ECO:0000259" key="11">
    <source>
        <dbReference type="PROSITE" id="PS50157"/>
    </source>
</evidence>
<dbReference type="Proteomes" id="UP000774326">
    <property type="component" value="Unassembled WGS sequence"/>
</dbReference>
<keyword evidence="6" id="KW-0862">Zinc</keyword>
<feature type="region of interest" description="Disordered" evidence="10">
    <location>
        <begin position="29"/>
        <end position="56"/>
    </location>
</feature>
<keyword evidence="3" id="KW-0479">Metal-binding</keyword>
<evidence type="ECO:0000256" key="1">
    <source>
        <dbReference type="ARBA" id="ARBA00004123"/>
    </source>
</evidence>
<keyword evidence="2" id="KW-0678">Repressor</keyword>
<dbReference type="PANTHER" id="PTHR47257">
    <property type="entry name" value="PH-RESPONSE TRANSCRIPTION FACTOR PACC/RIM101"/>
    <property type="match status" value="1"/>
</dbReference>
<evidence type="ECO:0000313" key="12">
    <source>
        <dbReference type="EMBL" id="KAH3680382.1"/>
    </source>
</evidence>
<feature type="compositionally biased region" description="Low complexity" evidence="10">
    <location>
        <begin position="29"/>
        <end position="40"/>
    </location>
</feature>
<reference evidence="12" key="2">
    <citation type="submission" date="2021-01" db="EMBL/GenBank/DDBJ databases">
        <authorList>
            <person name="Schikora-Tamarit M.A."/>
        </authorList>
    </citation>
    <scope>NUCLEOTIDE SEQUENCE</scope>
    <source>
        <strain evidence="12">CBS2887</strain>
    </source>
</reference>
<keyword evidence="5 9" id="KW-0863">Zinc-finger</keyword>
<evidence type="ECO:0000256" key="2">
    <source>
        <dbReference type="ARBA" id="ARBA00022491"/>
    </source>
</evidence>
<dbReference type="SUPFAM" id="SSF57667">
    <property type="entry name" value="beta-beta-alpha zinc fingers"/>
    <property type="match status" value="2"/>
</dbReference>
<dbReference type="InterPro" id="IPR050806">
    <property type="entry name" value="pacC/RIM101"/>
</dbReference>
<dbReference type="InterPro" id="IPR036236">
    <property type="entry name" value="Znf_C2H2_sf"/>
</dbReference>
<dbReference type="GO" id="GO:0005634">
    <property type="term" value="C:nucleus"/>
    <property type="evidence" value="ECO:0007669"/>
    <property type="project" value="UniProtKB-SubCell"/>
</dbReference>
<dbReference type="GO" id="GO:0000978">
    <property type="term" value="F:RNA polymerase II cis-regulatory region sequence-specific DNA binding"/>
    <property type="evidence" value="ECO:0007669"/>
    <property type="project" value="UniProtKB-ARBA"/>
</dbReference>
<evidence type="ECO:0000313" key="13">
    <source>
        <dbReference type="Proteomes" id="UP000774326"/>
    </source>
</evidence>
<evidence type="ECO:0000256" key="8">
    <source>
        <dbReference type="ARBA" id="ARBA00038089"/>
    </source>
</evidence>
<comment type="similarity">
    <text evidence="8">Belongs to the pacC/RIM101 family.</text>
</comment>
<reference evidence="12" key="1">
    <citation type="journal article" date="2021" name="Open Biol.">
        <title>Shared evolutionary footprints suggest mitochondrial oxidative damage underlies multiple complex I losses in fungi.</title>
        <authorList>
            <person name="Schikora-Tamarit M.A."/>
            <person name="Marcet-Houben M."/>
            <person name="Nosek J."/>
            <person name="Gabaldon T."/>
        </authorList>
    </citation>
    <scope>NUCLEOTIDE SEQUENCE</scope>
    <source>
        <strain evidence="12">CBS2887</strain>
    </source>
</reference>
<gene>
    <name evidence="12" type="ORF">WICPIJ_008298</name>
</gene>
<dbReference type="AlphaFoldDB" id="A0A9P8PZF0"/>
<dbReference type="InterPro" id="IPR013087">
    <property type="entry name" value="Znf_C2H2_type"/>
</dbReference>
<proteinExistence type="inferred from homology"/>
<dbReference type="Gene3D" id="3.30.160.60">
    <property type="entry name" value="Classic Zinc Finger"/>
    <property type="match status" value="2"/>
</dbReference>
<feature type="compositionally biased region" description="Acidic residues" evidence="10">
    <location>
        <begin position="596"/>
        <end position="616"/>
    </location>
</feature>
<dbReference type="GO" id="GO:0045944">
    <property type="term" value="P:positive regulation of transcription by RNA polymerase II"/>
    <property type="evidence" value="ECO:0007669"/>
    <property type="project" value="TreeGrafter"/>
</dbReference>
<dbReference type="Pfam" id="PF00096">
    <property type="entry name" value="zf-C2H2"/>
    <property type="match status" value="1"/>
</dbReference>
<evidence type="ECO:0000256" key="10">
    <source>
        <dbReference type="SAM" id="MobiDB-lite"/>
    </source>
</evidence>
<sequence length="679" mass="76829">MIKEDFYNYQNAMHNVNGANKFNYNYQSQNQDQRVQQSNYSEASVLGGNLPSSSKPITTMNISSNSHLEVRHDSKATIDSLSSSDSTSPHSQSSPHSFLSSVSSANSPNNGHAVQADQSTTFTLHSSTSVPGNVPVTANSYPSANFNSYPANSYNLLNSNTPQSNNQTLTYNTIPSLSEILDSNSFQQQQQQPSAAQYQQRTFLQQPKILLPDVNSIATQAAMSNENPIKLKYLRKNNDDNHKGPLHCKWGECKEMFDDVELLYNHLCDEHVGRKSNRNLSLKCNWSDCNVQTVKRDHITSHIRVHIPLKPFVCTTCTKKFKRPQDLKKHVKTHATDNIRKTGIRGRVRKSSITNSELQSNFDSLLSMDYGAGDLFGMNSQMKRKPELVSQFFDDIKKAKITPRYNTDMVSKLNSLDYNLNNDFSLLPPLSSNQAEVSSAPVSATTSTSKLFKNFQELYDTNSFFNQLSASLDQYPAQQQPQQPQQQQPHQQQQLFTSTQNHHTYNNFSPQVSTANNTNTNHVVNNPPQSNTLYPTILSSSTSTNNFSYPQIANRFDSFSNDTYHRYNIGINQKASRVPHVEVYDEVEGLYTYESDSTDEEEDEDQETEVESEDAKEVDEIELLSRDLNNVKLNETVVQRHKELILRIQKRLEELIVLETEGKAESNVKKSLYPEISAH</sequence>
<feature type="compositionally biased region" description="Low complexity" evidence="10">
    <location>
        <begin position="79"/>
        <end position="104"/>
    </location>
</feature>
<keyword evidence="13" id="KW-1185">Reference proteome</keyword>
<dbReference type="PROSITE" id="PS50157">
    <property type="entry name" value="ZINC_FINGER_C2H2_2"/>
    <property type="match status" value="3"/>
</dbReference>
<feature type="region of interest" description="Disordered" evidence="10">
    <location>
        <begin position="592"/>
        <end position="616"/>
    </location>
</feature>
<dbReference type="EMBL" id="JAEUBG010004737">
    <property type="protein sequence ID" value="KAH3680382.1"/>
    <property type="molecule type" value="Genomic_DNA"/>
</dbReference>
<dbReference type="PANTHER" id="PTHR47257:SF1">
    <property type="entry name" value="PH-RESPONSE TRANSCRIPTION FACTOR PACC_RIM101"/>
    <property type="match status" value="1"/>
</dbReference>
<dbReference type="GO" id="GO:0000981">
    <property type="term" value="F:DNA-binding transcription factor activity, RNA polymerase II-specific"/>
    <property type="evidence" value="ECO:0007669"/>
    <property type="project" value="UniProtKB-ARBA"/>
</dbReference>
<evidence type="ECO:0000256" key="4">
    <source>
        <dbReference type="ARBA" id="ARBA00022737"/>
    </source>
</evidence>
<feature type="domain" description="C2H2-type" evidence="11">
    <location>
        <begin position="312"/>
        <end position="339"/>
    </location>
</feature>
<feature type="compositionally biased region" description="Polar residues" evidence="10">
    <location>
        <begin position="105"/>
        <end position="116"/>
    </location>
</feature>
<dbReference type="PROSITE" id="PS00028">
    <property type="entry name" value="ZINC_FINGER_C2H2_1"/>
    <property type="match status" value="2"/>
</dbReference>
<dbReference type="SMART" id="SM00355">
    <property type="entry name" value="ZnF_C2H2"/>
    <property type="match status" value="3"/>
</dbReference>
<evidence type="ECO:0000256" key="5">
    <source>
        <dbReference type="ARBA" id="ARBA00022771"/>
    </source>
</evidence>
<feature type="domain" description="C2H2-type" evidence="11">
    <location>
        <begin position="282"/>
        <end position="311"/>
    </location>
</feature>
<feature type="region of interest" description="Disordered" evidence="10">
    <location>
        <begin position="71"/>
        <end position="116"/>
    </location>
</feature>
<dbReference type="OrthoDB" id="6155966at2759"/>
<protein>
    <recommendedName>
        <fullName evidence="11">C2H2-type domain-containing protein</fullName>
    </recommendedName>
</protein>
<dbReference type="GO" id="GO:0008270">
    <property type="term" value="F:zinc ion binding"/>
    <property type="evidence" value="ECO:0007669"/>
    <property type="project" value="UniProtKB-KW"/>
</dbReference>
<name>A0A9P8PZF0_WICPI</name>
<keyword evidence="4" id="KW-0677">Repeat</keyword>
<comment type="subcellular location">
    <subcellularLocation>
        <location evidence="1">Nucleus</location>
    </subcellularLocation>
</comment>
<feature type="region of interest" description="Disordered" evidence="10">
    <location>
        <begin position="475"/>
        <end position="497"/>
    </location>
</feature>
<evidence type="ECO:0000256" key="9">
    <source>
        <dbReference type="PROSITE-ProRule" id="PRU00042"/>
    </source>
</evidence>
<organism evidence="12 13">
    <name type="scientific">Wickerhamomyces pijperi</name>
    <name type="common">Yeast</name>
    <name type="synonym">Pichia pijperi</name>
    <dbReference type="NCBI Taxonomy" id="599730"/>
    <lineage>
        <taxon>Eukaryota</taxon>
        <taxon>Fungi</taxon>
        <taxon>Dikarya</taxon>
        <taxon>Ascomycota</taxon>
        <taxon>Saccharomycotina</taxon>
        <taxon>Saccharomycetes</taxon>
        <taxon>Phaffomycetales</taxon>
        <taxon>Wickerhamomycetaceae</taxon>
        <taxon>Wickerhamomyces</taxon>
    </lineage>
</organism>
<keyword evidence="7" id="KW-0539">Nucleus</keyword>
<dbReference type="FunFam" id="3.30.160.60:FF:000072">
    <property type="entry name" value="zinc finger protein 143 isoform X1"/>
    <property type="match status" value="1"/>
</dbReference>
<evidence type="ECO:0000256" key="6">
    <source>
        <dbReference type="ARBA" id="ARBA00022833"/>
    </source>
</evidence>
<accession>A0A9P8PZF0</accession>
<feature type="domain" description="C2H2-type" evidence="11">
    <location>
        <begin position="246"/>
        <end position="276"/>
    </location>
</feature>
<feature type="compositionally biased region" description="Low complexity" evidence="10">
    <location>
        <begin position="475"/>
        <end position="494"/>
    </location>
</feature>
<comment type="caution">
    <text evidence="12">The sequence shown here is derived from an EMBL/GenBank/DDBJ whole genome shotgun (WGS) entry which is preliminary data.</text>
</comment>
<evidence type="ECO:0000256" key="7">
    <source>
        <dbReference type="ARBA" id="ARBA00023242"/>
    </source>
</evidence>